<evidence type="ECO:0000313" key="2">
    <source>
        <dbReference type="Proteomes" id="UP000245783"/>
    </source>
</evidence>
<dbReference type="EMBL" id="KZ819470">
    <property type="protein sequence ID" value="PWN39396.1"/>
    <property type="molecule type" value="Genomic_DNA"/>
</dbReference>
<name>A0A316VP94_9BASI</name>
<dbReference type="AlphaFoldDB" id="A0A316VP94"/>
<dbReference type="RefSeq" id="XP_025366556.1">
    <property type="nucleotide sequence ID" value="XM_025512596.1"/>
</dbReference>
<keyword evidence="2" id="KW-1185">Reference proteome</keyword>
<protein>
    <submittedName>
        <fullName evidence="1">Uncharacterized protein</fullName>
    </submittedName>
</protein>
<sequence>MPSQGQFACLPRLLPSPSIHIHQQGRRHGHQGFRRASVVHLVSSRSKTLSPSPLIETHPRLCCAANSRVCARLGGARIEIQLSTYDDRHRYSTAQHSTASSGAAGQQPAAAVTVTQQPKSWARAHRRRPLNCSAVAAARPHRSIGTMRMQQKQNACDAHQQQQQQQQQQSCLSAPLLLSAVCPRVCHLLAIPL</sequence>
<dbReference type="GeneID" id="37034466"/>
<dbReference type="InParanoid" id="A0A316VP94"/>
<organism evidence="1 2">
    <name type="scientific">Ceraceosorus guamensis</name>
    <dbReference type="NCBI Taxonomy" id="1522189"/>
    <lineage>
        <taxon>Eukaryota</taxon>
        <taxon>Fungi</taxon>
        <taxon>Dikarya</taxon>
        <taxon>Basidiomycota</taxon>
        <taxon>Ustilaginomycotina</taxon>
        <taxon>Exobasidiomycetes</taxon>
        <taxon>Ceraceosorales</taxon>
        <taxon>Ceraceosoraceae</taxon>
        <taxon>Ceraceosorus</taxon>
    </lineage>
</organism>
<evidence type="ECO:0000313" key="1">
    <source>
        <dbReference type="EMBL" id="PWN39396.1"/>
    </source>
</evidence>
<gene>
    <name evidence="1" type="ORF">IE81DRAFT_31811</name>
</gene>
<accession>A0A316VP94</accession>
<dbReference type="Proteomes" id="UP000245783">
    <property type="component" value="Unassembled WGS sequence"/>
</dbReference>
<proteinExistence type="predicted"/>
<reference evidence="1 2" key="1">
    <citation type="journal article" date="2018" name="Mol. Biol. Evol.">
        <title>Broad Genomic Sampling Reveals a Smut Pathogenic Ancestry of the Fungal Clade Ustilaginomycotina.</title>
        <authorList>
            <person name="Kijpornyongpan T."/>
            <person name="Mondo S.J."/>
            <person name="Barry K."/>
            <person name="Sandor L."/>
            <person name="Lee J."/>
            <person name="Lipzen A."/>
            <person name="Pangilinan J."/>
            <person name="LaButti K."/>
            <person name="Hainaut M."/>
            <person name="Henrissat B."/>
            <person name="Grigoriev I.V."/>
            <person name="Spatafora J.W."/>
            <person name="Aime M.C."/>
        </authorList>
    </citation>
    <scope>NUCLEOTIDE SEQUENCE [LARGE SCALE GENOMIC DNA]</scope>
    <source>
        <strain evidence="1 2">MCA 4658</strain>
    </source>
</reference>